<feature type="compositionally biased region" description="Polar residues" evidence="1">
    <location>
        <begin position="298"/>
        <end position="307"/>
    </location>
</feature>
<name>A0ABQ7FYX4_DUNSA</name>
<accession>A0ABQ7FYX4</accession>
<feature type="compositionally biased region" description="Low complexity" evidence="1">
    <location>
        <begin position="266"/>
        <end position="286"/>
    </location>
</feature>
<feature type="compositionally biased region" description="Polar residues" evidence="1">
    <location>
        <begin position="226"/>
        <end position="235"/>
    </location>
</feature>
<feature type="compositionally biased region" description="Low complexity" evidence="1">
    <location>
        <begin position="236"/>
        <end position="250"/>
    </location>
</feature>
<sequence length="422" mass="44425">ASFSWLTQCQRDGRSILPPPQKSFADVSGLFSPKAVFGQLLIWVDHAICLDWYERITTDKSERGILCPFAWNEAGSELPAWPPDMLEAHVLCGMKFVRRMLEVEGRHYLKQQLPSVRLIKCCTSAFSRCCEQISQSRSQRVTNNTAVNEMEKERGGLVIIILQEALLLLKCILDLPAGQEACAAKAAPGTLKTIMQTRVIAKEMKLPEPRVSDDTRMRIEARGNPAQGTGVTRPNSSSGSSSKSKSVSGVQAHQSEGTNKVGAQESIGSPAPSGSAVGPSSSVSISKSTKGDAVFQGEGSSSVQEKQGPSDASRPSASMSSGSKGGKKGIQGQSFGNKDISGAPLSCAEQCPRKGASGSVSEGVVRGDVAEGGLASEPKVGSAGDGAGRAKELERTCGACGKRGKMRVCGKCKNALICSEAC</sequence>
<evidence type="ECO:0000256" key="1">
    <source>
        <dbReference type="SAM" id="MobiDB-lite"/>
    </source>
</evidence>
<protein>
    <submittedName>
        <fullName evidence="2">Uncharacterized protein</fullName>
    </submittedName>
</protein>
<gene>
    <name evidence="2" type="ORF">DUNSADRAFT_438</name>
</gene>
<evidence type="ECO:0000313" key="3">
    <source>
        <dbReference type="Proteomes" id="UP000815325"/>
    </source>
</evidence>
<feature type="region of interest" description="Disordered" evidence="1">
    <location>
        <begin position="221"/>
        <end position="389"/>
    </location>
</feature>
<organism evidence="2 3">
    <name type="scientific">Dunaliella salina</name>
    <name type="common">Green alga</name>
    <name type="synonym">Protococcus salinus</name>
    <dbReference type="NCBI Taxonomy" id="3046"/>
    <lineage>
        <taxon>Eukaryota</taxon>
        <taxon>Viridiplantae</taxon>
        <taxon>Chlorophyta</taxon>
        <taxon>core chlorophytes</taxon>
        <taxon>Chlorophyceae</taxon>
        <taxon>CS clade</taxon>
        <taxon>Chlamydomonadales</taxon>
        <taxon>Dunaliellaceae</taxon>
        <taxon>Dunaliella</taxon>
    </lineage>
</organism>
<reference evidence="2" key="1">
    <citation type="submission" date="2017-08" db="EMBL/GenBank/DDBJ databases">
        <authorList>
            <person name="Polle J.E."/>
            <person name="Barry K."/>
            <person name="Cushman J."/>
            <person name="Schmutz J."/>
            <person name="Tran D."/>
            <person name="Hathwaick L.T."/>
            <person name="Yim W.C."/>
            <person name="Jenkins J."/>
            <person name="Mckie-Krisberg Z.M."/>
            <person name="Prochnik S."/>
            <person name="Lindquist E."/>
            <person name="Dockter R.B."/>
            <person name="Adam C."/>
            <person name="Molina H."/>
            <person name="Bunkerborg J."/>
            <person name="Jin E."/>
            <person name="Buchheim M."/>
            <person name="Magnuson J."/>
        </authorList>
    </citation>
    <scope>NUCLEOTIDE SEQUENCE</scope>
    <source>
        <strain evidence="2">CCAP 19/18</strain>
    </source>
</reference>
<evidence type="ECO:0000313" key="2">
    <source>
        <dbReference type="EMBL" id="KAF5827556.1"/>
    </source>
</evidence>
<proteinExistence type="predicted"/>
<keyword evidence="3" id="KW-1185">Reference proteome</keyword>
<feature type="non-terminal residue" evidence="2">
    <location>
        <position position="1"/>
    </location>
</feature>
<dbReference type="EMBL" id="MU070474">
    <property type="protein sequence ID" value="KAF5827556.1"/>
    <property type="molecule type" value="Genomic_DNA"/>
</dbReference>
<comment type="caution">
    <text evidence="2">The sequence shown here is derived from an EMBL/GenBank/DDBJ whole genome shotgun (WGS) entry which is preliminary data.</text>
</comment>
<dbReference type="Proteomes" id="UP000815325">
    <property type="component" value="Unassembled WGS sequence"/>
</dbReference>